<dbReference type="NCBIfam" id="TIGR03142">
    <property type="entry name" value="cytochro_ccmI"/>
    <property type="match status" value="1"/>
</dbReference>
<evidence type="ECO:0000259" key="8">
    <source>
        <dbReference type="Pfam" id="PF23892"/>
    </source>
</evidence>
<evidence type="ECO:0000259" key="9">
    <source>
        <dbReference type="Pfam" id="PF23914"/>
    </source>
</evidence>
<dbReference type="PROSITE" id="PS50005">
    <property type="entry name" value="TPR"/>
    <property type="match status" value="1"/>
</dbReference>
<dbReference type="Pfam" id="PF23914">
    <property type="entry name" value="TPR_CcmH_CycH"/>
    <property type="match status" value="1"/>
</dbReference>
<dbReference type="InterPro" id="IPR017560">
    <property type="entry name" value="Cyt_c_biogenesis_CcmI"/>
</dbReference>
<protein>
    <submittedName>
        <fullName evidence="10">C-type cytochrome biogenesis protein CcmI</fullName>
    </submittedName>
</protein>
<organism evidence="10 11">
    <name type="scientific">Natronospira bacteriovora</name>
    <dbReference type="NCBI Taxonomy" id="3069753"/>
    <lineage>
        <taxon>Bacteria</taxon>
        <taxon>Pseudomonadati</taxon>
        <taxon>Pseudomonadota</taxon>
        <taxon>Gammaproteobacteria</taxon>
        <taxon>Natronospirales</taxon>
        <taxon>Natronospiraceae</taxon>
        <taxon>Natronospira</taxon>
    </lineage>
</organism>
<keyword evidence="3" id="KW-0201">Cytochrome c-type biogenesis</keyword>
<evidence type="ECO:0000256" key="3">
    <source>
        <dbReference type="ARBA" id="ARBA00022748"/>
    </source>
</evidence>
<evidence type="ECO:0000256" key="5">
    <source>
        <dbReference type="PROSITE-ProRule" id="PRU00339"/>
    </source>
</evidence>
<dbReference type="EMBL" id="JAVDDT010000010">
    <property type="protein sequence ID" value="MDQ2070743.1"/>
    <property type="molecule type" value="Genomic_DNA"/>
</dbReference>
<evidence type="ECO:0000256" key="1">
    <source>
        <dbReference type="ARBA" id="ARBA00004196"/>
    </source>
</evidence>
<dbReference type="InterPro" id="IPR011990">
    <property type="entry name" value="TPR-like_helical_dom_sf"/>
</dbReference>
<keyword evidence="2" id="KW-0677">Repeat</keyword>
<feature type="compositionally biased region" description="Polar residues" evidence="7">
    <location>
        <begin position="74"/>
        <end position="90"/>
    </location>
</feature>
<dbReference type="InterPro" id="IPR019734">
    <property type="entry name" value="TPR_rpt"/>
</dbReference>
<dbReference type="InterPro" id="IPR051263">
    <property type="entry name" value="C-type_cytochrome_biogenesis"/>
</dbReference>
<accession>A0ABU0W9P2</accession>
<evidence type="ECO:0000256" key="4">
    <source>
        <dbReference type="ARBA" id="ARBA00022803"/>
    </source>
</evidence>
<keyword evidence="11" id="KW-1185">Reference proteome</keyword>
<dbReference type="SMART" id="SM00028">
    <property type="entry name" value="TPR"/>
    <property type="match status" value="2"/>
</dbReference>
<dbReference type="InterPro" id="IPR056413">
    <property type="entry name" value="TPR_CcmH_CycH"/>
</dbReference>
<feature type="domain" description="Cytochrome c-type biogenesis protein H Ig-like" evidence="8">
    <location>
        <begin position="287"/>
        <end position="395"/>
    </location>
</feature>
<dbReference type="InterPro" id="IPR056412">
    <property type="entry name" value="Ig_CycH"/>
</dbReference>
<comment type="caution">
    <text evidence="10">The sequence shown here is derived from an EMBL/GenBank/DDBJ whole genome shotgun (WGS) entry which is preliminary data.</text>
</comment>
<keyword evidence="4 5" id="KW-0802">TPR repeat</keyword>
<name>A0ABU0W9P2_9GAMM</name>
<gene>
    <name evidence="10" type="primary">ccmI</name>
    <name evidence="10" type="ORF">RBH19_12755</name>
</gene>
<dbReference type="RefSeq" id="WP_306729239.1">
    <property type="nucleotide sequence ID" value="NZ_JAVDDT010000010.1"/>
</dbReference>
<feature type="domain" description="Cytochrome c-type biogenesis protein H TPR" evidence="9">
    <location>
        <begin position="125"/>
        <end position="251"/>
    </location>
</feature>
<reference evidence="10 11" key="1">
    <citation type="submission" date="2023-08" db="EMBL/GenBank/DDBJ databases">
        <title>Whole-genome sequencing of halo(alkali)philic microorganisms from hypersaline lakes.</title>
        <authorList>
            <person name="Sorokin D.Y."/>
            <person name="Abbas B."/>
            <person name="Merkel A.Y."/>
        </authorList>
    </citation>
    <scope>NUCLEOTIDE SEQUENCE [LARGE SCALE GENOMIC DNA]</scope>
    <source>
        <strain evidence="10 11">AB-CW4</strain>
    </source>
</reference>
<sequence length="398" mass="43630">MTAFVVISALLVVAALLFVATPLIRRRGGTVDQAGVDAVALTRQRQLEELEQELEDGQIDNRTYELSRREIESEASNSQAQVESGPARTTGTPVSAIVLAIVIPLLTAAIYLQVGEWEAIEREPMSMDDMDMEQAIHQLEQRLQSHPDDLEGWMMLGRTRLALGEYEAAVEAYRQALDLAGDDNARALANYAEAVSLADPGRMLTEAAPLFRRVLELEPAQPKGLWYSGLIAFEERDYASARDHWQRLLEQDPPPGFREIVEERLSAARRALGDRPGTEAESSAHVMVRVSVSDDLAATLTPDDVVFIIARAADEAAGPPLAGIRLPISALPGEFRLGDENAMLDGYRISGHEQIEIIARVSRSGEATPRDGDLLGREIIRVEAHSEDAAIIVIDEVL</sequence>
<feature type="coiled-coil region" evidence="6">
    <location>
        <begin position="40"/>
        <end position="67"/>
    </location>
</feature>
<feature type="repeat" description="TPR" evidence="5">
    <location>
        <begin position="150"/>
        <end position="183"/>
    </location>
</feature>
<dbReference type="PANTHER" id="PTHR47870:SF1">
    <property type="entry name" value="CYTOCHROME C-TYPE BIOGENESIS PROTEIN CCMH"/>
    <property type="match status" value="1"/>
</dbReference>
<dbReference type="Pfam" id="PF23892">
    <property type="entry name" value="Ig_CycH"/>
    <property type="match status" value="1"/>
</dbReference>
<dbReference type="SUPFAM" id="SSF48452">
    <property type="entry name" value="TPR-like"/>
    <property type="match status" value="1"/>
</dbReference>
<dbReference type="Gene3D" id="1.25.40.10">
    <property type="entry name" value="Tetratricopeptide repeat domain"/>
    <property type="match status" value="1"/>
</dbReference>
<evidence type="ECO:0000256" key="7">
    <source>
        <dbReference type="SAM" id="MobiDB-lite"/>
    </source>
</evidence>
<proteinExistence type="predicted"/>
<evidence type="ECO:0000313" key="10">
    <source>
        <dbReference type="EMBL" id="MDQ2070743.1"/>
    </source>
</evidence>
<keyword evidence="6" id="KW-0175">Coiled coil</keyword>
<comment type="subcellular location">
    <subcellularLocation>
        <location evidence="1">Cell envelope</location>
    </subcellularLocation>
</comment>
<dbReference type="PANTHER" id="PTHR47870">
    <property type="entry name" value="CYTOCHROME C-TYPE BIOGENESIS PROTEIN CCMH"/>
    <property type="match status" value="1"/>
</dbReference>
<evidence type="ECO:0000256" key="2">
    <source>
        <dbReference type="ARBA" id="ARBA00022737"/>
    </source>
</evidence>
<dbReference type="Proteomes" id="UP001239019">
    <property type="component" value="Unassembled WGS sequence"/>
</dbReference>
<feature type="region of interest" description="Disordered" evidence="7">
    <location>
        <begin position="69"/>
        <end position="90"/>
    </location>
</feature>
<evidence type="ECO:0000256" key="6">
    <source>
        <dbReference type="SAM" id="Coils"/>
    </source>
</evidence>
<evidence type="ECO:0000313" key="11">
    <source>
        <dbReference type="Proteomes" id="UP001239019"/>
    </source>
</evidence>